<proteinExistence type="predicted"/>
<name>A0A9P5TP38_GYMJU</name>
<dbReference type="EMBL" id="JADNYJ010000035">
    <property type="protein sequence ID" value="KAF8902541.1"/>
    <property type="molecule type" value="Genomic_DNA"/>
</dbReference>
<sequence>MERTIRLTQPILRTALTMVLTVPTTQPTVSMMALTMVSVPMTRPSLTLETTAATIPTQAMMAQTTLEMMVVTMKISEMTVVMTLEMMVEISDRPSSFLFTLRTAKFFLDIGFAGSHVALSPSITSSLALDCLLNHSTTRQNNTTIDAATGTGLDDAV</sequence>
<keyword evidence="2" id="KW-1185">Reference proteome</keyword>
<organism evidence="1 2">
    <name type="scientific">Gymnopilus junonius</name>
    <name type="common">Spectacular rustgill mushroom</name>
    <name type="synonym">Gymnopilus spectabilis subsp. junonius</name>
    <dbReference type="NCBI Taxonomy" id="109634"/>
    <lineage>
        <taxon>Eukaryota</taxon>
        <taxon>Fungi</taxon>
        <taxon>Dikarya</taxon>
        <taxon>Basidiomycota</taxon>
        <taxon>Agaricomycotina</taxon>
        <taxon>Agaricomycetes</taxon>
        <taxon>Agaricomycetidae</taxon>
        <taxon>Agaricales</taxon>
        <taxon>Agaricineae</taxon>
        <taxon>Hymenogastraceae</taxon>
        <taxon>Gymnopilus</taxon>
    </lineage>
</organism>
<reference evidence="1" key="1">
    <citation type="submission" date="2020-11" db="EMBL/GenBank/DDBJ databases">
        <authorList>
            <consortium name="DOE Joint Genome Institute"/>
            <person name="Ahrendt S."/>
            <person name="Riley R."/>
            <person name="Andreopoulos W."/>
            <person name="LaButti K."/>
            <person name="Pangilinan J."/>
            <person name="Ruiz-duenas F.J."/>
            <person name="Barrasa J.M."/>
            <person name="Sanchez-Garcia M."/>
            <person name="Camarero S."/>
            <person name="Miyauchi S."/>
            <person name="Serrano A."/>
            <person name="Linde D."/>
            <person name="Babiker R."/>
            <person name="Drula E."/>
            <person name="Ayuso-Fernandez I."/>
            <person name="Pacheco R."/>
            <person name="Padilla G."/>
            <person name="Ferreira P."/>
            <person name="Barriuso J."/>
            <person name="Kellner H."/>
            <person name="Castanera R."/>
            <person name="Alfaro M."/>
            <person name="Ramirez L."/>
            <person name="Pisabarro A.G."/>
            <person name="Kuo A."/>
            <person name="Tritt A."/>
            <person name="Lipzen A."/>
            <person name="He G."/>
            <person name="Yan M."/>
            <person name="Ng V."/>
            <person name="Cullen D."/>
            <person name="Martin F."/>
            <person name="Rosso M.-N."/>
            <person name="Henrissat B."/>
            <person name="Hibbett D."/>
            <person name="Martinez A.T."/>
            <person name="Grigoriev I.V."/>
        </authorList>
    </citation>
    <scope>NUCLEOTIDE SEQUENCE</scope>
    <source>
        <strain evidence="1">AH 44721</strain>
    </source>
</reference>
<accession>A0A9P5TP38</accession>
<comment type="caution">
    <text evidence="1">The sequence shown here is derived from an EMBL/GenBank/DDBJ whole genome shotgun (WGS) entry which is preliminary data.</text>
</comment>
<evidence type="ECO:0000313" key="2">
    <source>
        <dbReference type="Proteomes" id="UP000724874"/>
    </source>
</evidence>
<dbReference type="AlphaFoldDB" id="A0A9P5TP38"/>
<dbReference type="Proteomes" id="UP000724874">
    <property type="component" value="Unassembled WGS sequence"/>
</dbReference>
<gene>
    <name evidence="1" type="ORF">CPB84DRAFT_844749</name>
</gene>
<protein>
    <submittedName>
        <fullName evidence="1">Uncharacterized protein</fullName>
    </submittedName>
</protein>
<evidence type="ECO:0000313" key="1">
    <source>
        <dbReference type="EMBL" id="KAF8902541.1"/>
    </source>
</evidence>